<dbReference type="EMBL" id="MZ333276">
    <property type="protein sequence ID" value="WXH77262.1"/>
    <property type="molecule type" value="Genomic_DNA"/>
</dbReference>
<reference evidence="2" key="2">
    <citation type="submission" date="2024-06" db="EMBL/GenBank/DDBJ databases">
        <title>Expending Complete Mitogenomes of Ledrinae and Compositional heterogeneity effect on the phylogenetic inferences of paraphyletic family: Cicadellidae (Hemiptera: Cicadomorpha).</title>
        <authorList>
            <person name="Huang W."/>
            <person name="Yu T."/>
            <person name="Zhang Y."/>
        </authorList>
    </citation>
    <scope>NUCLEOTIDE SEQUENCE</scope>
</reference>
<sequence length="165" mass="19601">MKFLFMKIILFTSTSICFFSNPMSMGFFLLIYSFLISFFISKIMLTSWFCYITMLMMIGGILIIFMYISSISSNESFKFNNNMNLLFMIFMFMIVEEFMLEFQVSDFICLHKDVESFNFFSVVKLYNSNCMFLTVFLIIYLIFSMIVVSNIVKHFKGPLRSLNYE</sequence>
<keyword evidence="1" id="KW-0812">Transmembrane</keyword>
<feature type="transmembrane region" description="Helical" evidence="1">
    <location>
        <begin position="88"/>
        <end position="109"/>
    </location>
</feature>
<organism evidence="2">
    <name type="scientific">Dusuna sp</name>
    <dbReference type="NCBI Taxonomy" id="3133678"/>
    <lineage>
        <taxon>Eukaryota</taxon>
        <taxon>Metazoa</taxon>
        <taxon>Ecdysozoa</taxon>
        <taxon>Arthropoda</taxon>
        <taxon>Hexapoda</taxon>
        <taxon>Insecta</taxon>
        <taxon>Pterygota</taxon>
        <taxon>Neoptera</taxon>
        <taxon>Paraneoptera</taxon>
        <taxon>Hemiptera</taxon>
        <taxon>Auchenorrhyncha</taxon>
        <taxon>Membracoidea</taxon>
        <taxon>Cicadellidae</taxon>
        <taxon>Ledrinae</taxon>
        <taxon>Dusuna</taxon>
    </lineage>
</organism>
<evidence type="ECO:0000256" key="1">
    <source>
        <dbReference type="SAM" id="Phobius"/>
    </source>
</evidence>
<name>A0AAU6PBZ5_9HEMI</name>
<feature type="transmembrane region" description="Helical" evidence="1">
    <location>
        <begin position="25"/>
        <end position="41"/>
    </location>
</feature>
<reference evidence="2" key="1">
    <citation type="submission" date="2021-06" db="EMBL/GenBank/DDBJ databases">
        <authorList>
            <consortium name="Expending Complete Mitogenomes of Ledrinae and Compositional heterogeneity effect on the phylogenetic inferences of paraphyletic family: Cicadellidae (Hemiptera: Cicadomorpha)"/>
            <person name="Huang W."/>
            <person name="Yu T."/>
            <person name="Zhang Y."/>
        </authorList>
    </citation>
    <scope>NUCLEOTIDE SEQUENCE</scope>
</reference>
<gene>
    <name evidence="2" type="primary">ND6</name>
</gene>
<geneLocation type="mitochondrion" evidence="2"/>
<keyword evidence="1" id="KW-1133">Transmembrane helix</keyword>
<keyword evidence="1" id="KW-0472">Membrane</keyword>
<accession>A0AAU6PBZ5</accession>
<feature type="transmembrane region" description="Helical" evidence="1">
    <location>
        <begin position="48"/>
        <end position="68"/>
    </location>
</feature>
<evidence type="ECO:0000313" key="2">
    <source>
        <dbReference type="EMBL" id="WXH77262.1"/>
    </source>
</evidence>
<dbReference type="AlphaFoldDB" id="A0AAU6PBZ5"/>
<protein>
    <submittedName>
        <fullName evidence="2">NADH dehydrogenase subunit 6</fullName>
    </submittedName>
</protein>
<feature type="transmembrane region" description="Helical" evidence="1">
    <location>
        <begin position="130"/>
        <end position="152"/>
    </location>
</feature>
<keyword evidence="2" id="KW-0496">Mitochondrion</keyword>
<proteinExistence type="predicted"/>